<proteinExistence type="predicted"/>
<evidence type="ECO:0000313" key="3">
    <source>
        <dbReference type="Proteomes" id="UP000054279"/>
    </source>
</evidence>
<evidence type="ECO:0000313" key="2">
    <source>
        <dbReference type="EMBL" id="KIJ32906.1"/>
    </source>
</evidence>
<feature type="region of interest" description="Disordered" evidence="1">
    <location>
        <begin position="78"/>
        <end position="98"/>
    </location>
</feature>
<feature type="region of interest" description="Disordered" evidence="1">
    <location>
        <begin position="234"/>
        <end position="278"/>
    </location>
</feature>
<protein>
    <submittedName>
        <fullName evidence="2">Uncharacterized protein</fullName>
    </submittedName>
</protein>
<feature type="region of interest" description="Disordered" evidence="1">
    <location>
        <begin position="1"/>
        <end position="58"/>
    </location>
</feature>
<dbReference type="AlphaFoldDB" id="A0A0C9V6F8"/>
<keyword evidence="3" id="KW-1185">Reference proteome</keyword>
<feature type="compositionally biased region" description="Basic and acidic residues" evidence="1">
    <location>
        <begin position="235"/>
        <end position="251"/>
    </location>
</feature>
<feature type="region of interest" description="Disordered" evidence="1">
    <location>
        <begin position="135"/>
        <end position="166"/>
    </location>
</feature>
<accession>A0A0C9V6F8</accession>
<name>A0A0C9V6F8_SPHS4</name>
<feature type="region of interest" description="Disordered" evidence="1">
    <location>
        <begin position="396"/>
        <end position="420"/>
    </location>
</feature>
<dbReference type="EMBL" id="KN837220">
    <property type="protein sequence ID" value="KIJ32906.1"/>
    <property type="molecule type" value="Genomic_DNA"/>
</dbReference>
<evidence type="ECO:0000256" key="1">
    <source>
        <dbReference type="SAM" id="MobiDB-lite"/>
    </source>
</evidence>
<organism evidence="2 3">
    <name type="scientific">Sphaerobolus stellatus (strain SS14)</name>
    <dbReference type="NCBI Taxonomy" id="990650"/>
    <lineage>
        <taxon>Eukaryota</taxon>
        <taxon>Fungi</taxon>
        <taxon>Dikarya</taxon>
        <taxon>Basidiomycota</taxon>
        <taxon>Agaricomycotina</taxon>
        <taxon>Agaricomycetes</taxon>
        <taxon>Phallomycetidae</taxon>
        <taxon>Geastrales</taxon>
        <taxon>Sphaerobolaceae</taxon>
        <taxon>Sphaerobolus</taxon>
    </lineage>
</organism>
<dbReference type="HOGENOM" id="CLU_054094_0_0_1"/>
<gene>
    <name evidence="2" type="ORF">M422DRAFT_52654</name>
</gene>
<sequence>MRSRGGELNPRTAPIRAHPSRKSKAAKAAVTKDGATAASTDVSAKDREEQMPDVSQAGKDELIKIICHERINDLETRRADARESKRRMPTEIDPNYQNDLISACEERLKFLEGTIDKGNNSNATSDMDSPSLEIIIAPHSGSGGVPQPAVKDSQDPAPPIPTATGSVEVTTDNGLSPQSLQDIKPDLVEQGKELHVPINYDNTMPTIEHNSSDEEAKAIDPTYSQRTVSPLFFSDESRSEDKPESAEHEVDAPFISGATGGKHKKKSKRTGALSQEQLHTLRTKHDEIEQWINAKADEWSVTSRNILMNLGFDNRDHRAANFWNIFQTVFWSEKIAEHERLYSDDESHKLDAETAQAECHEAYKALKLDDDDLTDEAIEEIQKKREEIKAKFRSLEEKEELHVAHEESPQGANSKGMLPG</sequence>
<reference evidence="2 3" key="1">
    <citation type="submission" date="2014-06" db="EMBL/GenBank/DDBJ databases">
        <title>Evolutionary Origins and Diversification of the Mycorrhizal Mutualists.</title>
        <authorList>
            <consortium name="DOE Joint Genome Institute"/>
            <consortium name="Mycorrhizal Genomics Consortium"/>
            <person name="Kohler A."/>
            <person name="Kuo A."/>
            <person name="Nagy L.G."/>
            <person name="Floudas D."/>
            <person name="Copeland A."/>
            <person name="Barry K.W."/>
            <person name="Cichocki N."/>
            <person name="Veneault-Fourrey C."/>
            <person name="LaButti K."/>
            <person name="Lindquist E.A."/>
            <person name="Lipzen A."/>
            <person name="Lundell T."/>
            <person name="Morin E."/>
            <person name="Murat C."/>
            <person name="Riley R."/>
            <person name="Ohm R."/>
            <person name="Sun H."/>
            <person name="Tunlid A."/>
            <person name="Henrissat B."/>
            <person name="Grigoriev I.V."/>
            <person name="Hibbett D.S."/>
            <person name="Martin F."/>
        </authorList>
    </citation>
    <scope>NUCLEOTIDE SEQUENCE [LARGE SCALE GENOMIC DNA]</scope>
    <source>
        <strain evidence="2 3">SS14</strain>
    </source>
</reference>
<feature type="compositionally biased region" description="Basic and acidic residues" evidence="1">
    <location>
        <begin position="396"/>
        <end position="408"/>
    </location>
</feature>
<feature type="compositionally biased region" description="Basic and acidic residues" evidence="1">
    <location>
        <begin position="78"/>
        <end position="90"/>
    </location>
</feature>
<dbReference type="Proteomes" id="UP000054279">
    <property type="component" value="Unassembled WGS sequence"/>
</dbReference>